<evidence type="ECO:0000313" key="3">
    <source>
        <dbReference type="EMBL" id="OGC84139.1"/>
    </source>
</evidence>
<dbReference type="InterPro" id="IPR052169">
    <property type="entry name" value="CW_Biosynth-Accessory"/>
</dbReference>
<dbReference type="Gene3D" id="3.60.21.10">
    <property type="match status" value="1"/>
</dbReference>
<dbReference type="SUPFAM" id="SSF56300">
    <property type="entry name" value="Metallo-dependent phosphatases"/>
    <property type="match status" value="1"/>
</dbReference>
<dbReference type="InterPro" id="IPR029052">
    <property type="entry name" value="Metallo-depent_PP-like"/>
</dbReference>
<accession>A0A1F4XQX7</accession>
<dbReference type="PANTHER" id="PTHR33393">
    <property type="entry name" value="POLYGLUTAMINE SYNTHESIS ACCESSORY PROTEIN RV0574C-RELATED"/>
    <property type="match status" value="1"/>
</dbReference>
<protein>
    <recommendedName>
        <fullName evidence="2">Capsule synthesis protein CapA domain-containing protein</fullName>
    </recommendedName>
</protein>
<dbReference type="InterPro" id="IPR019079">
    <property type="entry name" value="Capsule_synth_CapA"/>
</dbReference>
<dbReference type="PANTHER" id="PTHR33393:SF13">
    <property type="entry name" value="PGA BIOSYNTHESIS PROTEIN CAPA"/>
    <property type="match status" value="1"/>
</dbReference>
<evidence type="ECO:0000259" key="2">
    <source>
        <dbReference type="SMART" id="SM00854"/>
    </source>
</evidence>
<proteinExistence type="inferred from homology"/>
<evidence type="ECO:0000256" key="1">
    <source>
        <dbReference type="ARBA" id="ARBA00005662"/>
    </source>
</evidence>
<dbReference type="EMBL" id="MEWU01000001">
    <property type="protein sequence ID" value="OGC84139.1"/>
    <property type="molecule type" value="Genomic_DNA"/>
</dbReference>
<dbReference type="Pfam" id="PF09587">
    <property type="entry name" value="PGA_cap"/>
    <property type="match status" value="1"/>
</dbReference>
<dbReference type="Proteomes" id="UP000177564">
    <property type="component" value="Unassembled WGS sequence"/>
</dbReference>
<dbReference type="SMART" id="SM00854">
    <property type="entry name" value="PGA_cap"/>
    <property type="match status" value="1"/>
</dbReference>
<comment type="similarity">
    <text evidence="1">Belongs to the CapA family.</text>
</comment>
<sequence length="318" mass="34270">MEATIEFLTRALLLLGSFFSFVYGPMVPQPVAPTVIPHTQFVLSEVKILAVGDMLFDRSLRRIAEQNGDYLFACTDVLFTQADFAVGNLEGPITATSSQSQGSVVGRPENYIFTFPTNTARLLAAHHFGAVNIGNNHIGNFGYDGIASTREYLTAAGVGYFGGVGGEEPVARADYKGIKLSFVSYNEFGGAPPEDVAQKVSVEREAGRVVVVYAHWGDEYSTSTTRLRPVAELFAGAGASVVIGSHPHVVLGHEYIGQTLVYYSLGNFIFDQYWDEAVSHGLAILLHLFSDSTVSADEYPVVLTPDGRTCPAVQAEGV</sequence>
<dbReference type="AlphaFoldDB" id="A0A1F4XQX7"/>
<feature type="domain" description="Capsule synthesis protein CapA" evidence="2">
    <location>
        <begin position="47"/>
        <end position="272"/>
    </location>
</feature>
<organism evidence="3 4">
    <name type="scientific">Candidatus Adlerbacteria bacterium RIFCSPHIGHO2_02_FULL_52_17</name>
    <dbReference type="NCBI Taxonomy" id="1797240"/>
    <lineage>
        <taxon>Bacteria</taxon>
        <taxon>Candidatus Adleribacteriota</taxon>
    </lineage>
</organism>
<name>A0A1F4XQX7_9BACT</name>
<comment type="caution">
    <text evidence="3">The sequence shown here is derived from an EMBL/GenBank/DDBJ whole genome shotgun (WGS) entry which is preliminary data.</text>
</comment>
<dbReference type="STRING" id="1797240.A3D68_02345"/>
<evidence type="ECO:0000313" key="4">
    <source>
        <dbReference type="Proteomes" id="UP000177564"/>
    </source>
</evidence>
<gene>
    <name evidence="3" type="ORF">A3D68_02345</name>
</gene>
<reference evidence="3 4" key="1">
    <citation type="journal article" date="2016" name="Nat. Commun.">
        <title>Thousands of microbial genomes shed light on interconnected biogeochemical processes in an aquifer system.</title>
        <authorList>
            <person name="Anantharaman K."/>
            <person name="Brown C.T."/>
            <person name="Hug L.A."/>
            <person name="Sharon I."/>
            <person name="Castelle C.J."/>
            <person name="Probst A.J."/>
            <person name="Thomas B.C."/>
            <person name="Singh A."/>
            <person name="Wilkins M.J."/>
            <person name="Karaoz U."/>
            <person name="Brodie E.L."/>
            <person name="Williams K.H."/>
            <person name="Hubbard S.S."/>
            <person name="Banfield J.F."/>
        </authorList>
    </citation>
    <scope>NUCLEOTIDE SEQUENCE [LARGE SCALE GENOMIC DNA]</scope>
</reference>